<keyword evidence="3" id="KW-1185">Reference proteome</keyword>
<gene>
    <name evidence="2" type="ORF">OS493_020757</name>
</gene>
<comment type="caution">
    <text evidence="2">The sequence shown here is derived from an EMBL/GenBank/DDBJ whole genome shotgun (WGS) entry which is preliminary data.</text>
</comment>
<proteinExistence type="predicted"/>
<feature type="compositionally biased region" description="Basic and acidic residues" evidence="1">
    <location>
        <begin position="86"/>
        <end position="115"/>
    </location>
</feature>
<dbReference type="EMBL" id="MU827314">
    <property type="protein sequence ID" value="KAJ7358916.1"/>
    <property type="molecule type" value="Genomic_DNA"/>
</dbReference>
<accession>A0A9W9YMV1</accession>
<evidence type="ECO:0000313" key="2">
    <source>
        <dbReference type="EMBL" id="KAJ7358916.1"/>
    </source>
</evidence>
<evidence type="ECO:0000256" key="1">
    <source>
        <dbReference type="SAM" id="MobiDB-lite"/>
    </source>
</evidence>
<sequence>MPTSMKQLEQRYTIACENIQDAKDYIQTQLFLNIEFNVEGFYESLPTANLDEYEVNFRKMEEAKNLCERSIRSERSRRQFALQIEARENEEKQKDERMRVHKEERRQKSERLVEKENEDEDEDLYYEEMEQNLNETLPIGNN</sequence>
<name>A0A9W9YMV1_9CNID</name>
<protein>
    <submittedName>
        <fullName evidence="2">Uncharacterized protein</fullName>
    </submittedName>
</protein>
<evidence type="ECO:0000313" key="3">
    <source>
        <dbReference type="Proteomes" id="UP001163046"/>
    </source>
</evidence>
<feature type="region of interest" description="Disordered" evidence="1">
    <location>
        <begin position="86"/>
        <end position="122"/>
    </location>
</feature>
<dbReference type="Proteomes" id="UP001163046">
    <property type="component" value="Unassembled WGS sequence"/>
</dbReference>
<dbReference type="AlphaFoldDB" id="A0A9W9YMV1"/>
<organism evidence="2 3">
    <name type="scientific">Desmophyllum pertusum</name>
    <dbReference type="NCBI Taxonomy" id="174260"/>
    <lineage>
        <taxon>Eukaryota</taxon>
        <taxon>Metazoa</taxon>
        <taxon>Cnidaria</taxon>
        <taxon>Anthozoa</taxon>
        <taxon>Hexacorallia</taxon>
        <taxon>Scleractinia</taxon>
        <taxon>Caryophylliina</taxon>
        <taxon>Caryophylliidae</taxon>
        <taxon>Desmophyllum</taxon>
    </lineage>
</organism>
<reference evidence="2" key="1">
    <citation type="submission" date="2023-01" db="EMBL/GenBank/DDBJ databases">
        <title>Genome assembly of the deep-sea coral Lophelia pertusa.</title>
        <authorList>
            <person name="Herrera S."/>
            <person name="Cordes E."/>
        </authorList>
    </citation>
    <scope>NUCLEOTIDE SEQUENCE</scope>
    <source>
        <strain evidence="2">USNM1676648</strain>
        <tissue evidence="2">Polyp</tissue>
    </source>
</reference>